<reference evidence="2 3" key="1">
    <citation type="submission" date="2020-08" db="EMBL/GenBank/DDBJ databases">
        <authorList>
            <person name="Koutsovoulos G."/>
            <person name="Danchin GJ E."/>
        </authorList>
    </citation>
    <scope>NUCLEOTIDE SEQUENCE [LARGE SCALE GENOMIC DNA]</scope>
</reference>
<dbReference type="EMBL" id="CAJEWN010000319">
    <property type="protein sequence ID" value="CAD2178429.1"/>
    <property type="molecule type" value="Genomic_DNA"/>
</dbReference>
<dbReference type="OrthoDB" id="5905328at2759"/>
<feature type="region of interest" description="Disordered" evidence="1">
    <location>
        <begin position="44"/>
        <end position="67"/>
    </location>
</feature>
<comment type="caution">
    <text evidence="2">The sequence shown here is derived from an EMBL/GenBank/DDBJ whole genome shotgun (WGS) entry which is preliminary data.</text>
</comment>
<evidence type="ECO:0000313" key="3">
    <source>
        <dbReference type="Proteomes" id="UP000580250"/>
    </source>
</evidence>
<feature type="compositionally biased region" description="Low complexity" evidence="1">
    <location>
        <begin position="44"/>
        <end position="60"/>
    </location>
</feature>
<accession>A0A6V7VUD7</accession>
<name>A0A6V7VUD7_MELEN</name>
<sequence>MGNRMCNQKDEEEVQWNGIAIFFNGDNDISFNLLEVTTTRTTTMSTTTTTTTTTDTTTPTPIEPIRPNCRHYTQGALYYDKYSCHCGSSNETDVKINKLRMEHDSYNS</sequence>
<gene>
    <name evidence="2" type="ORF">MENT_LOCUS30367</name>
</gene>
<dbReference type="Proteomes" id="UP000580250">
    <property type="component" value="Unassembled WGS sequence"/>
</dbReference>
<proteinExistence type="predicted"/>
<dbReference type="AlphaFoldDB" id="A0A6V7VUD7"/>
<protein>
    <submittedName>
        <fullName evidence="2">Uncharacterized protein</fullName>
    </submittedName>
</protein>
<organism evidence="2 3">
    <name type="scientific">Meloidogyne enterolobii</name>
    <name type="common">Root-knot nematode worm</name>
    <name type="synonym">Meloidogyne mayaguensis</name>
    <dbReference type="NCBI Taxonomy" id="390850"/>
    <lineage>
        <taxon>Eukaryota</taxon>
        <taxon>Metazoa</taxon>
        <taxon>Ecdysozoa</taxon>
        <taxon>Nematoda</taxon>
        <taxon>Chromadorea</taxon>
        <taxon>Rhabditida</taxon>
        <taxon>Tylenchina</taxon>
        <taxon>Tylenchomorpha</taxon>
        <taxon>Tylenchoidea</taxon>
        <taxon>Meloidogynidae</taxon>
        <taxon>Meloidogyninae</taxon>
        <taxon>Meloidogyne</taxon>
    </lineage>
</organism>
<evidence type="ECO:0000256" key="1">
    <source>
        <dbReference type="SAM" id="MobiDB-lite"/>
    </source>
</evidence>
<evidence type="ECO:0000313" key="2">
    <source>
        <dbReference type="EMBL" id="CAD2178429.1"/>
    </source>
</evidence>